<dbReference type="SUPFAM" id="SSF54637">
    <property type="entry name" value="Thioesterase/thiol ester dehydrase-isomerase"/>
    <property type="match status" value="1"/>
</dbReference>
<accession>A0A8D8CHJ9</accession>
<dbReference type="PANTHER" id="PTHR12475:SF4">
    <property type="entry name" value="PROTEIN THEM6"/>
    <property type="match status" value="1"/>
</dbReference>
<evidence type="ECO:0000256" key="2">
    <source>
        <dbReference type="ARBA" id="ARBA00041112"/>
    </source>
</evidence>
<organism evidence="3">
    <name type="scientific">Culex pipiens</name>
    <name type="common">House mosquito</name>
    <dbReference type="NCBI Taxonomy" id="7175"/>
    <lineage>
        <taxon>Eukaryota</taxon>
        <taxon>Metazoa</taxon>
        <taxon>Ecdysozoa</taxon>
        <taxon>Arthropoda</taxon>
        <taxon>Hexapoda</taxon>
        <taxon>Insecta</taxon>
        <taxon>Pterygota</taxon>
        <taxon>Neoptera</taxon>
        <taxon>Endopterygota</taxon>
        <taxon>Diptera</taxon>
        <taxon>Nematocera</taxon>
        <taxon>Culicoidea</taxon>
        <taxon>Culicidae</taxon>
        <taxon>Culicinae</taxon>
        <taxon>Culicini</taxon>
        <taxon>Culex</taxon>
        <taxon>Culex</taxon>
    </lineage>
</organism>
<dbReference type="PANTHER" id="PTHR12475">
    <property type="match status" value="1"/>
</dbReference>
<dbReference type="Gene3D" id="3.10.129.10">
    <property type="entry name" value="Hotdog Thioesterase"/>
    <property type="match status" value="1"/>
</dbReference>
<protein>
    <recommendedName>
        <fullName evidence="2">Protein THEM6</fullName>
    </recommendedName>
</protein>
<dbReference type="InterPro" id="IPR051490">
    <property type="entry name" value="THEM6_lcsJ_thioesterase"/>
</dbReference>
<dbReference type="EMBL" id="HBUE01123790">
    <property type="protein sequence ID" value="CAG6493576.1"/>
    <property type="molecule type" value="Transcribed_RNA"/>
</dbReference>
<evidence type="ECO:0000256" key="1">
    <source>
        <dbReference type="ARBA" id="ARBA00038228"/>
    </source>
</evidence>
<comment type="similarity">
    <text evidence="1">Belongs to the THEM6 family.</text>
</comment>
<dbReference type="CDD" id="cd00586">
    <property type="entry name" value="4HBT"/>
    <property type="match status" value="1"/>
</dbReference>
<dbReference type="Pfam" id="PF13279">
    <property type="entry name" value="4HBT_2"/>
    <property type="match status" value="1"/>
</dbReference>
<proteinExistence type="inferred from homology"/>
<dbReference type="InterPro" id="IPR029069">
    <property type="entry name" value="HotDog_dom_sf"/>
</dbReference>
<name>A0A8D8CHJ9_CULPI</name>
<evidence type="ECO:0000313" key="3">
    <source>
        <dbReference type="EMBL" id="CAG6493576.1"/>
    </source>
</evidence>
<reference evidence="3" key="1">
    <citation type="submission" date="2021-05" db="EMBL/GenBank/DDBJ databases">
        <authorList>
            <person name="Alioto T."/>
            <person name="Alioto T."/>
            <person name="Gomez Garrido J."/>
        </authorList>
    </citation>
    <scope>NUCLEOTIDE SEQUENCE</scope>
</reference>
<sequence>MYWIIAVLVLLAFDVNYYVRFVFTQLSLNVSNLFHKKQLTDTITSYGICTTQDIDIFLDHMNNVRFLRELDFARYHWFGRTKFWSKLRSRGASSVQGATSIRYRRMIGLFRPFRVETRLVWWDERSLYLEHRFVTLTDGFVRAVAISRQVAPGGFNMGELIEQFDECRERPDRPEEIGHWLEAIEVSSLKLRKER</sequence>
<dbReference type="AlphaFoldDB" id="A0A8D8CHJ9"/>